<dbReference type="Pfam" id="PF00176">
    <property type="entry name" value="SNF2-rel_dom"/>
    <property type="match status" value="1"/>
</dbReference>
<dbReference type="OrthoDB" id="448448at2759"/>
<keyword evidence="3" id="KW-0067">ATP-binding</keyword>
<dbReference type="PANTHER" id="PTHR45626">
    <property type="entry name" value="TRANSCRIPTION TERMINATION FACTOR 2-RELATED"/>
    <property type="match status" value="1"/>
</dbReference>
<gene>
    <name evidence="7" type="ORF">KFE25_005145</name>
</gene>
<evidence type="ECO:0000256" key="4">
    <source>
        <dbReference type="SAM" id="MobiDB-lite"/>
    </source>
</evidence>
<organism evidence="7 8">
    <name type="scientific">Diacronema lutheri</name>
    <name type="common">Unicellular marine alga</name>
    <name type="synonym">Monochrysis lutheri</name>
    <dbReference type="NCBI Taxonomy" id="2081491"/>
    <lineage>
        <taxon>Eukaryota</taxon>
        <taxon>Haptista</taxon>
        <taxon>Haptophyta</taxon>
        <taxon>Pavlovophyceae</taxon>
        <taxon>Pavlovales</taxon>
        <taxon>Pavlovaceae</taxon>
        <taxon>Diacronema</taxon>
    </lineage>
</organism>
<evidence type="ECO:0000313" key="7">
    <source>
        <dbReference type="EMBL" id="KAG8458298.1"/>
    </source>
</evidence>
<reference evidence="7" key="1">
    <citation type="submission" date="2021-05" db="EMBL/GenBank/DDBJ databases">
        <title>The genome of the haptophyte Pavlova lutheri (Diacronema luteri, Pavlovales) - a model for lipid biosynthesis in eukaryotic algae.</title>
        <authorList>
            <person name="Hulatt C.J."/>
            <person name="Posewitz M.C."/>
        </authorList>
    </citation>
    <scope>NUCLEOTIDE SEQUENCE</scope>
    <source>
        <strain evidence="7">NIVA-4/92</strain>
    </source>
</reference>
<dbReference type="InterPro" id="IPR000330">
    <property type="entry name" value="SNF2_N"/>
</dbReference>
<dbReference type="CDD" id="cd18793">
    <property type="entry name" value="SF2_C_SNF"/>
    <property type="match status" value="1"/>
</dbReference>
<evidence type="ECO:0000256" key="1">
    <source>
        <dbReference type="ARBA" id="ARBA00022741"/>
    </source>
</evidence>
<dbReference type="InterPro" id="IPR001650">
    <property type="entry name" value="Helicase_C-like"/>
</dbReference>
<dbReference type="Pfam" id="PF00271">
    <property type="entry name" value="Helicase_C"/>
    <property type="match status" value="1"/>
</dbReference>
<evidence type="ECO:0000313" key="8">
    <source>
        <dbReference type="Proteomes" id="UP000751190"/>
    </source>
</evidence>
<evidence type="ECO:0008006" key="9">
    <source>
        <dbReference type="Google" id="ProtNLM"/>
    </source>
</evidence>
<dbReference type="SMART" id="SM00490">
    <property type="entry name" value="HELICc"/>
    <property type="match status" value="1"/>
</dbReference>
<sequence length="865" mass="90137">MVTREADRVSKRKAEALATGDHTDIVEVDRGVARRPLPSDPSAGADGAGPGEGADDDCVVTGIHGALVDFPHARENCARHMFRKEASSRNLVFCANCFCYVCDIPASDCDLWQAHCDANTGDAAWRQRRAAEQQRARALAGVLPYAAARGSGGGGGGGDGGARAARTASQRSARYSCDALLAAVLRVHPVEAPCPAGVRATLRHYQRQSLAFMLSVERGDDATLPRPAHTLSLLARLGGDWGGAGGTAGVKPALRAGGWLCDAMGMGKTLVCAALVAADKEASTTTLEPAPATPEPAAAALAAPAAPAYPVEVRTTVVFAAISLLGQWADELAKWAPHLKVVTIEKNARMDAHTVASLVRGDYDLVITTRTVSRWAELAESGQPLDWTARHLRRVIYDESHTLPSVKSAQFVNVQAVRSTFRWAVTGTPFTSSVKELEAQAEFVGHWRGGVHLASWVARFDAGRSDASRTDLTRALQRVMMRHAKEQQIAGANALALPRQDVRTHVLDMSADERAAYDEAVAYESARLKELCRTGARAFALQQALRARLQVCAHVPQPAECNSALRARPAEECTKFHALREALRAKRRAEPAMHAVVFTQHVATHERIARMLRADGFAVLAFSGSTAAAKRATHIRAFQSLLDAPRQGGDGGGNSAGGGGGRIAGGSAGGGGGGTAGAAVHSASRTPAGAAGSSGPACCALGTDAGASAPAVAAAAATATAAANGSGNASIAAPGGRHRPGSCDGDGDGDGDDGPAEDGVDNDQAQAGKAKVFVMTLRAGAVGITLTAADAVYLMEPCLDPATELQAAGRIHRLGQNREVTVHRYVLRGTVEESVRELHDRIRAGTITVADNFFTPTAVALLATK</sequence>
<dbReference type="GO" id="GO:0016787">
    <property type="term" value="F:hydrolase activity"/>
    <property type="evidence" value="ECO:0007669"/>
    <property type="project" value="UniProtKB-KW"/>
</dbReference>
<feature type="region of interest" description="Disordered" evidence="4">
    <location>
        <begin position="725"/>
        <end position="762"/>
    </location>
</feature>
<proteinExistence type="predicted"/>
<dbReference type="GO" id="GO:0005524">
    <property type="term" value="F:ATP binding"/>
    <property type="evidence" value="ECO:0007669"/>
    <property type="project" value="UniProtKB-KW"/>
</dbReference>
<dbReference type="Proteomes" id="UP000751190">
    <property type="component" value="Unassembled WGS sequence"/>
</dbReference>
<dbReference type="InterPro" id="IPR038718">
    <property type="entry name" value="SNF2-like_sf"/>
</dbReference>
<keyword evidence="8" id="KW-1185">Reference proteome</keyword>
<accession>A0A8J5X399</accession>
<dbReference type="AlphaFoldDB" id="A0A8J5X399"/>
<name>A0A8J5X399_DIALT</name>
<feature type="region of interest" description="Disordered" evidence="4">
    <location>
        <begin position="1"/>
        <end position="51"/>
    </location>
</feature>
<keyword evidence="1" id="KW-0547">Nucleotide-binding</keyword>
<evidence type="ECO:0000259" key="5">
    <source>
        <dbReference type="SMART" id="SM00487"/>
    </source>
</evidence>
<comment type="caution">
    <text evidence="7">The sequence shown here is derived from an EMBL/GenBank/DDBJ whole genome shotgun (WGS) entry which is preliminary data.</text>
</comment>
<feature type="compositionally biased region" description="Basic and acidic residues" evidence="4">
    <location>
        <begin position="1"/>
        <end position="32"/>
    </location>
</feature>
<feature type="domain" description="Helicase C-terminal" evidence="6">
    <location>
        <begin position="606"/>
        <end position="815"/>
    </location>
</feature>
<dbReference type="Gene3D" id="3.40.50.10810">
    <property type="entry name" value="Tandem AAA-ATPase domain"/>
    <property type="match status" value="1"/>
</dbReference>
<feature type="domain" description="Helicase ATP-binding" evidence="5">
    <location>
        <begin position="198"/>
        <end position="460"/>
    </location>
</feature>
<dbReference type="Gene3D" id="3.40.50.300">
    <property type="entry name" value="P-loop containing nucleotide triphosphate hydrolases"/>
    <property type="match status" value="2"/>
</dbReference>
<protein>
    <recommendedName>
        <fullName evidence="9">Helicase ATP-binding domain-containing protein</fullName>
    </recommendedName>
</protein>
<dbReference type="SUPFAM" id="SSF52540">
    <property type="entry name" value="P-loop containing nucleoside triphosphate hydrolases"/>
    <property type="match status" value="2"/>
</dbReference>
<dbReference type="GO" id="GO:0008094">
    <property type="term" value="F:ATP-dependent activity, acting on DNA"/>
    <property type="evidence" value="ECO:0007669"/>
    <property type="project" value="TreeGrafter"/>
</dbReference>
<dbReference type="InterPro" id="IPR049730">
    <property type="entry name" value="SNF2/RAD54-like_C"/>
</dbReference>
<dbReference type="InterPro" id="IPR027417">
    <property type="entry name" value="P-loop_NTPase"/>
</dbReference>
<keyword evidence="2" id="KW-0378">Hydrolase</keyword>
<dbReference type="GO" id="GO:0005634">
    <property type="term" value="C:nucleus"/>
    <property type="evidence" value="ECO:0007669"/>
    <property type="project" value="TreeGrafter"/>
</dbReference>
<evidence type="ECO:0000259" key="6">
    <source>
        <dbReference type="SMART" id="SM00490"/>
    </source>
</evidence>
<dbReference type="InterPro" id="IPR050628">
    <property type="entry name" value="SNF2_RAD54_helicase_TF"/>
</dbReference>
<dbReference type="SMART" id="SM00487">
    <property type="entry name" value="DEXDc"/>
    <property type="match status" value="1"/>
</dbReference>
<evidence type="ECO:0000256" key="3">
    <source>
        <dbReference type="ARBA" id="ARBA00022840"/>
    </source>
</evidence>
<dbReference type="InterPro" id="IPR014001">
    <property type="entry name" value="Helicase_ATP-bd"/>
</dbReference>
<evidence type="ECO:0000256" key="2">
    <source>
        <dbReference type="ARBA" id="ARBA00022801"/>
    </source>
</evidence>
<feature type="region of interest" description="Disordered" evidence="4">
    <location>
        <begin position="643"/>
        <end position="680"/>
    </location>
</feature>
<dbReference type="GO" id="GO:0006281">
    <property type="term" value="P:DNA repair"/>
    <property type="evidence" value="ECO:0007669"/>
    <property type="project" value="TreeGrafter"/>
</dbReference>
<feature type="compositionally biased region" description="Acidic residues" evidence="4">
    <location>
        <begin position="745"/>
        <end position="761"/>
    </location>
</feature>
<feature type="compositionally biased region" description="Low complexity" evidence="4">
    <location>
        <begin position="725"/>
        <end position="735"/>
    </location>
</feature>
<dbReference type="EMBL" id="JAGTXO010000054">
    <property type="protein sequence ID" value="KAG8458298.1"/>
    <property type="molecule type" value="Genomic_DNA"/>
</dbReference>
<feature type="compositionally biased region" description="Gly residues" evidence="4">
    <location>
        <begin position="648"/>
        <end position="676"/>
    </location>
</feature>